<organism evidence="2 3">
    <name type="scientific">Plakobranchus ocellatus</name>
    <dbReference type="NCBI Taxonomy" id="259542"/>
    <lineage>
        <taxon>Eukaryota</taxon>
        <taxon>Metazoa</taxon>
        <taxon>Spiralia</taxon>
        <taxon>Lophotrochozoa</taxon>
        <taxon>Mollusca</taxon>
        <taxon>Gastropoda</taxon>
        <taxon>Heterobranchia</taxon>
        <taxon>Euthyneura</taxon>
        <taxon>Panpulmonata</taxon>
        <taxon>Sacoglossa</taxon>
        <taxon>Placobranchoidea</taxon>
        <taxon>Plakobranchidae</taxon>
        <taxon>Plakobranchus</taxon>
    </lineage>
</organism>
<reference evidence="2 3" key="1">
    <citation type="journal article" date="2021" name="Elife">
        <title>Chloroplast acquisition without the gene transfer in kleptoplastic sea slugs, Plakobranchus ocellatus.</title>
        <authorList>
            <person name="Maeda T."/>
            <person name="Takahashi S."/>
            <person name="Yoshida T."/>
            <person name="Shimamura S."/>
            <person name="Takaki Y."/>
            <person name="Nagai Y."/>
            <person name="Toyoda A."/>
            <person name="Suzuki Y."/>
            <person name="Arimoto A."/>
            <person name="Ishii H."/>
            <person name="Satoh N."/>
            <person name="Nishiyama T."/>
            <person name="Hasebe M."/>
            <person name="Maruyama T."/>
            <person name="Minagawa J."/>
            <person name="Obokata J."/>
            <person name="Shigenobu S."/>
        </authorList>
    </citation>
    <scope>NUCLEOTIDE SEQUENCE [LARGE SCALE GENOMIC DNA]</scope>
</reference>
<dbReference type="CDD" id="cd06791">
    <property type="entry name" value="PDZ3_MUPP1-like"/>
    <property type="match status" value="1"/>
</dbReference>
<dbReference type="Gene3D" id="2.30.42.10">
    <property type="match status" value="1"/>
</dbReference>
<proteinExistence type="predicted"/>
<dbReference type="InterPro" id="IPR001478">
    <property type="entry name" value="PDZ"/>
</dbReference>
<comment type="caution">
    <text evidence="2">The sequence shown here is derived from an EMBL/GenBank/DDBJ whole genome shotgun (WGS) entry which is preliminary data.</text>
</comment>
<dbReference type="SMART" id="SM00228">
    <property type="entry name" value="PDZ"/>
    <property type="match status" value="1"/>
</dbReference>
<dbReference type="AlphaFoldDB" id="A0AAV4B6K9"/>
<sequence length="311" mass="34845">LPHAPVIPTHQLEDHMEHFNAVMAMEPGEHEQHLHNLHLQNMHIQQLQQQQLQQQQQQQQTLLGSVQVHPQPTEVIQDLSDVDVFEVDLMKDSNGLGITIAGYVGGDHTPDEISGIFVKSITEGSTAALDGRVHVNDQIIEVDGNSLQGFSNHQAVEVLRNTGQLVRLKLVRFRHGPKYDKLQEYLAQANQLVAAPVQTKESSAVSNPTYDLESKQVDLEEVQLITEDYNYKHFLKLYLYRVSDGCNRYRDSRVLLCMLKQSKISTPCCLELFGGVGGTVASESALRSAGTFLSRFEPRHRRPGLTEGPKA</sequence>
<protein>
    <submittedName>
        <fullName evidence="2">Multiple pdz domain protein</fullName>
    </submittedName>
</protein>
<dbReference type="PANTHER" id="PTHR19964">
    <property type="entry name" value="MULTIPLE PDZ DOMAIN PROTEIN"/>
    <property type="match status" value="1"/>
</dbReference>
<dbReference type="PANTHER" id="PTHR19964:SF92">
    <property type="entry name" value="PATJ HOMOLOG"/>
    <property type="match status" value="1"/>
</dbReference>
<dbReference type="PROSITE" id="PS50106">
    <property type="entry name" value="PDZ"/>
    <property type="match status" value="1"/>
</dbReference>
<feature type="domain" description="PDZ" evidence="1">
    <location>
        <begin position="86"/>
        <end position="174"/>
    </location>
</feature>
<dbReference type="SUPFAM" id="SSF50156">
    <property type="entry name" value="PDZ domain-like"/>
    <property type="match status" value="1"/>
</dbReference>
<evidence type="ECO:0000313" key="3">
    <source>
        <dbReference type="Proteomes" id="UP000735302"/>
    </source>
</evidence>
<dbReference type="EMBL" id="BLXT01004995">
    <property type="protein sequence ID" value="GFO19016.1"/>
    <property type="molecule type" value="Genomic_DNA"/>
</dbReference>
<dbReference type="InterPro" id="IPR036034">
    <property type="entry name" value="PDZ_sf"/>
</dbReference>
<accession>A0AAV4B6K9</accession>
<dbReference type="Proteomes" id="UP000735302">
    <property type="component" value="Unassembled WGS sequence"/>
</dbReference>
<keyword evidence="3" id="KW-1185">Reference proteome</keyword>
<evidence type="ECO:0000259" key="1">
    <source>
        <dbReference type="PROSITE" id="PS50106"/>
    </source>
</evidence>
<dbReference type="Pfam" id="PF00595">
    <property type="entry name" value="PDZ"/>
    <property type="match status" value="1"/>
</dbReference>
<feature type="non-terminal residue" evidence="2">
    <location>
        <position position="1"/>
    </location>
</feature>
<evidence type="ECO:0000313" key="2">
    <source>
        <dbReference type="EMBL" id="GFO19016.1"/>
    </source>
</evidence>
<name>A0AAV4B6K9_9GAST</name>
<dbReference type="InterPro" id="IPR051342">
    <property type="entry name" value="PDZ_scaffold"/>
</dbReference>
<gene>
    <name evidence="2" type="ORF">PoB_004552100</name>
</gene>